<reference evidence="2" key="1">
    <citation type="submission" date="2022-04" db="EMBL/GenBank/DDBJ databases">
        <title>Hymenobacter sp. isolated from the air.</title>
        <authorList>
            <person name="Won M."/>
            <person name="Lee C.-M."/>
            <person name="Woen H.-Y."/>
            <person name="Kwon S.-W."/>
        </authorList>
    </citation>
    <scope>NUCLEOTIDE SEQUENCE</scope>
    <source>
        <strain evidence="2">5420S-77</strain>
        <plasmid evidence="2">unnamed4</plasmid>
    </source>
</reference>
<keyword evidence="2" id="KW-0614">Plasmid</keyword>
<feature type="signal peptide" evidence="1">
    <location>
        <begin position="1"/>
        <end position="23"/>
    </location>
</feature>
<dbReference type="Proteomes" id="UP000830401">
    <property type="component" value="Plasmid unnamed4"/>
</dbReference>
<evidence type="ECO:0000256" key="1">
    <source>
        <dbReference type="SAM" id="SignalP"/>
    </source>
</evidence>
<accession>A0ABY4GEX2</accession>
<organism evidence="2 3">
    <name type="scientific">Hymenobacter volaticus</name>
    <dbReference type="NCBI Taxonomy" id="2932254"/>
    <lineage>
        <taxon>Bacteria</taxon>
        <taxon>Pseudomonadati</taxon>
        <taxon>Bacteroidota</taxon>
        <taxon>Cytophagia</taxon>
        <taxon>Cytophagales</taxon>
        <taxon>Hymenobacteraceae</taxon>
        <taxon>Hymenobacter</taxon>
    </lineage>
</organism>
<dbReference type="RefSeq" id="WP_245127056.1">
    <property type="nucleotide sequence ID" value="NZ_CP095065.1"/>
</dbReference>
<dbReference type="EMBL" id="CP095065">
    <property type="protein sequence ID" value="UOQ69301.1"/>
    <property type="molecule type" value="Genomic_DNA"/>
</dbReference>
<feature type="chain" id="PRO_5046682270" evidence="1">
    <location>
        <begin position="24"/>
        <end position="118"/>
    </location>
</feature>
<protein>
    <submittedName>
        <fullName evidence="2">Uncharacterized protein</fullName>
    </submittedName>
</protein>
<sequence>MMVNFSPSWGLLLLLAFPLAAQAQNGVGIGTTAPDASAALDIVSSAKGALLPRLTAAQRTAITRPATGLLVFQTDGPAGFYFNRGTPRPRTGSQWVPAAATTWATIPPPKRCNCKVMP</sequence>
<keyword evidence="3" id="KW-1185">Reference proteome</keyword>
<geneLocation type="plasmid" evidence="2 3">
    <name>unnamed4</name>
</geneLocation>
<gene>
    <name evidence="2" type="ORF">MUN86_28015</name>
</gene>
<evidence type="ECO:0000313" key="2">
    <source>
        <dbReference type="EMBL" id="UOQ69301.1"/>
    </source>
</evidence>
<name>A0ABY4GEX2_9BACT</name>
<keyword evidence="1" id="KW-0732">Signal</keyword>
<proteinExistence type="predicted"/>
<evidence type="ECO:0000313" key="3">
    <source>
        <dbReference type="Proteomes" id="UP000830401"/>
    </source>
</evidence>